<keyword evidence="6" id="KW-0677">Repeat</keyword>
<dbReference type="PROSITE" id="PS50027">
    <property type="entry name" value="EGF_LAM_2"/>
    <property type="match status" value="2"/>
</dbReference>
<proteinExistence type="predicted"/>
<evidence type="ECO:0000256" key="13">
    <source>
        <dbReference type="SAM" id="MobiDB-lite"/>
    </source>
</evidence>
<dbReference type="GO" id="GO:0004867">
    <property type="term" value="F:serine-type endopeptidase inhibitor activity"/>
    <property type="evidence" value="ECO:0007669"/>
    <property type="project" value="UniProtKB-KW"/>
</dbReference>
<reference evidence="17 19" key="2">
    <citation type="journal article" date="2013" name="Nature">
        <title>Insights into bilaterian evolution from three spiralian genomes.</title>
        <authorList>
            <person name="Simakov O."/>
            <person name="Marletaz F."/>
            <person name="Cho S.J."/>
            <person name="Edsinger-Gonzales E."/>
            <person name="Havlak P."/>
            <person name="Hellsten U."/>
            <person name="Kuo D.H."/>
            <person name="Larsson T."/>
            <person name="Lv J."/>
            <person name="Arendt D."/>
            <person name="Savage R."/>
            <person name="Osoegawa K."/>
            <person name="de Jong P."/>
            <person name="Grimwood J."/>
            <person name="Chapman J.A."/>
            <person name="Shapiro H."/>
            <person name="Aerts A."/>
            <person name="Otillar R.P."/>
            <person name="Terry A.Y."/>
            <person name="Boore J.L."/>
            <person name="Grigoriev I.V."/>
            <person name="Lindberg D.R."/>
            <person name="Seaver E.C."/>
            <person name="Weisblat D.A."/>
            <person name="Putnam N.H."/>
            <person name="Rokhsar D.S."/>
        </authorList>
    </citation>
    <scope>NUCLEOTIDE SEQUENCE</scope>
</reference>
<keyword evidence="5" id="KW-0732">Signal</keyword>
<dbReference type="Gene3D" id="3.30.60.30">
    <property type="match status" value="2"/>
</dbReference>
<feature type="domain" description="Laminin G" evidence="14">
    <location>
        <begin position="413"/>
        <end position="598"/>
    </location>
</feature>
<dbReference type="EMBL" id="AMQM01001646">
    <property type="status" value="NOT_ANNOTATED_CDS"/>
    <property type="molecule type" value="Genomic_DNA"/>
</dbReference>
<dbReference type="Gene3D" id="2.10.25.10">
    <property type="entry name" value="Laminin"/>
    <property type="match status" value="2"/>
</dbReference>
<dbReference type="SMART" id="SM00282">
    <property type="entry name" value="LamG"/>
    <property type="match status" value="1"/>
</dbReference>
<feature type="domain" description="Kazal-like" evidence="16">
    <location>
        <begin position="14"/>
        <end position="82"/>
    </location>
</feature>
<feature type="domain" description="Laminin EGF-like" evidence="15">
    <location>
        <begin position="250"/>
        <end position="302"/>
    </location>
</feature>
<dbReference type="SMART" id="SM00180">
    <property type="entry name" value="EGF_Lam"/>
    <property type="match status" value="2"/>
</dbReference>
<feature type="region of interest" description="Disordered" evidence="13">
    <location>
        <begin position="383"/>
        <end position="408"/>
    </location>
</feature>
<evidence type="ECO:0000256" key="2">
    <source>
        <dbReference type="ARBA" id="ARBA00022525"/>
    </source>
</evidence>
<evidence type="ECO:0000256" key="11">
    <source>
        <dbReference type="ARBA" id="ARBA00023292"/>
    </source>
</evidence>
<keyword evidence="8" id="KW-0722">Serine protease inhibitor</keyword>
<dbReference type="SUPFAM" id="SSF57196">
    <property type="entry name" value="EGF/Laminin"/>
    <property type="match status" value="1"/>
</dbReference>
<evidence type="ECO:0000259" key="15">
    <source>
        <dbReference type="PROSITE" id="PS50027"/>
    </source>
</evidence>
<evidence type="ECO:0000313" key="17">
    <source>
        <dbReference type="EMBL" id="ESN94519.1"/>
    </source>
</evidence>
<feature type="domain" description="Kazal-like" evidence="16">
    <location>
        <begin position="115"/>
        <end position="162"/>
    </location>
</feature>
<organism evidence="18 19">
    <name type="scientific">Helobdella robusta</name>
    <name type="common">Californian leech</name>
    <dbReference type="NCBI Taxonomy" id="6412"/>
    <lineage>
        <taxon>Eukaryota</taxon>
        <taxon>Metazoa</taxon>
        <taxon>Spiralia</taxon>
        <taxon>Lophotrochozoa</taxon>
        <taxon>Annelida</taxon>
        <taxon>Clitellata</taxon>
        <taxon>Hirudinea</taxon>
        <taxon>Rhynchobdellida</taxon>
        <taxon>Glossiphoniidae</taxon>
        <taxon>Helobdella</taxon>
    </lineage>
</organism>
<dbReference type="Pfam" id="PF00053">
    <property type="entry name" value="EGF_laminin"/>
    <property type="match status" value="2"/>
</dbReference>
<feature type="compositionally biased region" description="Low complexity" evidence="13">
    <location>
        <begin position="394"/>
        <end position="408"/>
    </location>
</feature>
<dbReference type="InterPro" id="IPR001791">
    <property type="entry name" value="Laminin_G"/>
</dbReference>
<evidence type="ECO:0000256" key="8">
    <source>
        <dbReference type="ARBA" id="ARBA00022900"/>
    </source>
</evidence>
<dbReference type="CTD" id="20200523"/>
<dbReference type="PROSITE" id="PS51465">
    <property type="entry name" value="KAZAL_2"/>
    <property type="match status" value="2"/>
</dbReference>
<dbReference type="OMA" id="TDIIMER"/>
<dbReference type="OrthoDB" id="88467at2759"/>
<dbReference type="PANTHER" id="PTHR10913">
    <property type="entry name" value="FOLLISTATIN-RELATED"/>
    <property type="match status" value="1"/>
</dbReference>
<dbReference type="eggNOG" id="KOG3509">
    <property type="taxonomic scope" value="Eukaryota"/>
</dbReference>
<feature type="disulfide bond" evidence="12">
    <location>
        <begin position="271"/>
        <end position="280"/>
    </location>
</feature>
<feature type="disulfide bond" evidence="12">
    <location>
        <begin position="250"/>
        <end position="262"/>
    </location>
</feature>
<dbReference type="InterPro" id="IPR002049">
    <property type="entry name" value="LE_dom"/>
</dbReference>
<dbReference type="InterPro" id="IPR013320">
    <property type="entry name" value="ConA-like_dom_sf"/>
</dbReference>
<dbReference type="GeneID" id="20200523"/>
<keyword evidence="9 12" id="KW-1015">Disulfide bond</keyword>
<reference evidence="18" key="3">
    <citation type="submission" date="2015-06" db="UniProtKB">
        <authorList>
            <consortium name="EnsemblMetazoa"/>
        </authorList>
    </citation>
    <scope>IDENTIFICATION</scope>
</reference>
<keyword evidence="11 12" id="KW-0424">Laminin EGF-like domain</keyword>
<dbReference type="Pfam" id="PF00054">
    <property type="entry name" value="Laminin_G_1"/>
    <property type="match status" value="1"/>
</dbReference>
<keyword evidence="10" id="KW-0325">Glycoprotein</keyword>
<evidence type="ECO:0000256" key="12">
    <source>
        <dbReference type="PROSITE-ProRule" id="PRU00460"/>
    </source>
</evidence>
<evidence type="ECO:0000256" key="7">
    <source>
        <dbReference type="ARBA" id="ARBA00022869"/>
    </source>
</evidence>
<dbReference type="PANTHER" id="PTHR10913:SF45">
    <property type="entry name" value="FOLLISTATIN, ISOFORM A-RELATED"/>
    <property type="match status" value="1"/>
</dbReference>
<dbReference type="eggNOG" id="KOG3649">
    <property type="taxonomic scope" value="Eukaryota"/>
</dbReference>
<dbReference type="GO" id="GO:0005604">
    <property type="term" value="C:basement membrane"/>
    <property type="evidence" value="ECO:0007669"/>
    <property type="project" value="UniProtKB-SubCell"/>
</dbReference>
<dbReference type="PROSITE" id="PS01248">
    <property type="entry name" value="EGF_LAM_1"/>
    <property type="match status" value="1"/>
</dbReference>
<dbReference type="CDD" id="cd00055">
    <property type="entry name" value="EGF_Lam"/>
    <property type="match status" value="2"/>
</dbReference>
<protein>
    <recommendedName>
        <fullName evidence="20">Agrin</fullName>
    </recommendedName>
</protein>
<evidence type="ECO:0000259" key="14">
    <source>
        <dbReference type="PROSITE" id="PS50025"/>
    </source>
</evidence>
<evidence type="ECO:0000256" key="6">
    <source>
        <dbReference type="ARBA" id="ARBA00022737"/>
    </source>
</evidence>
<dbReference type="InterPro" id="IPR002350">
    <property type="entry name" value="Kazal_dom"/>
</dbReference>
<evidence type="ECO:0008006" key="20">
    <source>
        <dbReference type="Google" id="ProtNLM"/>
    </source>
</evidence>
<feature type="disulfide bond" evidence="12">
    <location>
        <begin position="252"/>
        <end position="269"/>
    </location>
</feature>
<dbReference type="InParanoid" id="T1EVC3"/>
<dbReference type="SUPFAM" id="SSF100895">
    <property type="entry name" value="Kazal-type serine protease inhibitors"/>
    <property type="match status" value="2"/>
</dbReference>
<name>T1EVC3_HELRO</name>
<dbReference type="CDD" id="cd00110">
    <property type="entry name" value="LamG"/>
    <property type="match status" value="1"/>
</dbReference>
<keyword evidence="4" id="KW-0646">Protease inhibitor</keyword>
<dbReference type="RefSeq" id="XP_009027574.1">
    <property type="nucleotide sequence ID" value="XM_009029326.1"/>
</dbReference>
<dbReference type="FunFam" id="2.10.25.10:FF:000209">
    <property type="entry name" value="Laminin subunit alpha 5"/>
    <property type="match status" value="1"/>
</dbReference>
<dbReference type="KEGG" id="hro:HELRODRAFT_164375"/>
<dbReference type="InterPro" id="IPR050653">
    <property type="entry name" value="Prot_Inhib_GrowthFact_Antg"/>
</dbReference>
<evidence type="ECO:0000256" key="5">
    <source>
        <dbReference type="ARBA" id="ARBA00022729"/>
    </source>
</evidence>
<dbReference type="Gene3D" id="2.60.120.200">
    <property type="match status" value="1"/>
</dbReference>
<dbReference type="InterPro" id="IPR036058">
    <property type="entry name" value="Kazal_dom_sf"/>
</dbReference>
<accession>T1EVC3</accession>
<sequence>MCNGVQCLYGSSCVDGICSCPENCPLDADDYNRLRIFEDEEDMEEAVCGTDGVLYKSECHLKLTACKQALPIYVHHYGDCDEGLPWLDSCETKTCLYGGTCEVMEENGKRIEKCICSLDCSDVRYEICGSDGNLYMNECYMRRSACRKQQDIYQIDPLYCEGVEEKHCDGFEIVRDGMTDEELLCRNDAPYEKCPADAYCHVIDQIGKCCHGYQVLSGCETSEHGCCPDRSTSALGPQYFGCDLESIDVCHCNPVGSTSTECDAATNSCSCKQNVGGLKCDRCHSGFWGFPLIAEGQPGCHACNCNALGSFRSDCDQMTGRCLCKGHAMGDKCQYCLNGSWLTEQGCVAATTFETTLRSVDISTKKTTPEPSKKTTKAIVDANKKPKTTKSSKKMTTTSVVKTTTRKTSSSSYISPHFNGDSLIRLRNLVHGKHDVTINMKFLPLSLDGLLLYAGHLDKLKSGFLSIALKNGSVEFRFDLGSGPATLRSDETIKLNQLHTLSATRYGKDGLLKVDGGSNVVGVSRGSSRTLEMDVPLFLGKIPHSDIVSKKNNHVDVGYVGCIESLNISSSLQNTAEYNLSKDPSFINTDIIMERKICS</sequence>
<reference evidence="19" key="1">
    <citation type="submission" date="2012-12" db="EMBL/GenBank/DDBJ databases">
        <authorList>
            <person name="Hellsten U."/>
            <person name="Grimwood J."/>
            <person name="Chapman J.A."/>
            <person name="Shapiro H."/>
            <person name="Aerts A."/>
            <person name="Otillar R.P."/>
            <person name="Terry A.Y."/>
            <person name="Boore J.L."/>
            <person name="Simakov O."/>
            <person name="Marletaz F."/>
            <person name="Cho S.-J."/>
            <person name="Edsinger-Gonzales E."/>
            <person name="Havlak P."/>
            <person name="Kuo D.-H."/>
            <person name="Larsson T."/>
            <person name="Lv J."/>
            <person name="Arendt D."/>
            <person name="Savage R."/>
            <person name="Osoegawa K."/>
            <person name="de Jong P."/>
            <person name="Lindberg D.R."/>
            <person name="Seaver E.C."/>
            <person name="Weisblat D.A."/>
            <person name="Putnam N.H."/>
            <person name="Grigoriev I.V."/>
            <person name="Rokhsar D.S."/>
        </authorList>
    </citation>
    <scope>NUCLEOTIDE SEQUENCE</scope>
</reference>
<comment type="caution">
    <text evidence="12">Lacks conserved residue(s) required for the propagation of feature annotation.</text>
</comment>
<dbReference type="SMART" id="SM00280">
    <property type="entry name" value="KAZAL"/>
    <property type="match status" value="2"/>
</dbReference>
<evidence type="ECO:0000256" key="4">
    <source>
        <dbReference type="ARBA" id="ARBA00022690"/>
    </source>
</evidence>
<evidence type="ECO:0000256" key="3">
    <source>
        <dbReference type="ARBA" id="ARBA00022530"/>
    </source>
</evidence>
<feature type="disulfide bond" evidence="12">
    <location>
        <begin position="305"/>
        <end position="322"/>
    </location>
</feature>
<dbReference type="SUPFAM" id="SSF49899">
    <property type="entry name" value="Concanavalin A-like lectins/glucanases"/>
    <property type="match status" value="1"/>
</dbReference>
<feature type="disulfide bond" evidence="12">
    <location>
        <begin position="324"/>
        <end position="333"/>
    </location>
</feature>
<dbReference type="AlphaFoldDB" id="T1EVC3"/>
<dbReference type="PROSITE" id="PS50025">
    <property type="entry name" value="LAM_G_DOMAIN"/>
    <property type="match status" value="1"/>
</dbReference>
<evidence type="ECO:0000259" key="16">
    <source>
        <dbReference type="PROSITE" id="PS51465"/>
    </source>
</evidence>
<dbReference type="CDD" id="cd00104">
    <property type="entry name" value="KAZAL_FS"/>
    <property type="match status" value="2"/>
</dbReference>
<dbReference type="EnsemblMetazoa" id="HelroT164375">
    <property type="protein sequence ID" value="HelroP164375"/>
    <property type="gene ID" value="HelroG164375"/>
</dbReference>
<keyword evidence="2" id="KW-0964">Secreted</keyword>
<feature type="disulfide bond" evidence="12">
    <location>
        <begin position="303"/>
        <end position="315"/>
    </location>
</feature>
<evidence type="ECO:0000256" key="1">
    <source>
        <dbReference type="ARBA" id="ARBA00004302"/>
    </source>
</evidence>
<feature type="domain" description="Laminin EGF-like" evidence="15">
    <location>
        <begin position="303"/>
        <end position="349"/>
    </location>
</feature>
<gene>
    <name evidence="18" type="primary">20200523</name>
    <name evidence="17" type="ORF">HELRODRAFT_164375</name>
</gene>
<evidence type="ECO:0000313" key="18">
    <source>
        <dbReference type="EnsemblMetazoa" id="HelroP164375"/>
    </source>
</evidence>
<evidence type="ECO:0000256" key="9">
    <source>
        <dbReference type="ARBA" id="ARBA00023157"/>
    </source>
</evidence>
<dbReference type="GO" id="GO:0030154">
    <property type="term" value="P:cell differentiation"/>
    <property type="evidence" value="ECO:0000318"/>
    <property type="project" value="GO_Central"/>
</dbReference>
<dbReference type="Pfam" id="PF07648">
    <property type="entry name" value="Kazal_2"/>
    <property type="match status" value="2"/>
</dbReference>
<evidence type="ECO:0000313" key="19">
    <source>
        <dbReference type="Proteomes" id="UP000015101"/>
    </source>
</evidence>
<comment type="subcellular location">
    <subcellularLocation>
        <location evidence="1">Secreted</location>
        <location evidence="1">Extracellular space</location>
        <location evidence="1">Extracellular matrix</location>
        <location evidence="1">Basement membrane</location>
    </subcellularLocation>
</comment>
<keyword evidence="19" id="KW-1185">Reference proteome</keyword>
<dbReference type="GO" id="GO:0005576">
    <property type="term" value="C:extracellular region"/>
    <property type="evidence" value="ECO:0000318"/>
    <property type="project" value="GO_Central"/>
</dbReference>
<keyword evidence="3" id="KW-0272">Extracellular matrix</keyword>
<dbReference type="EMBL" id="KB097571">
    <property type="protein sequence ID" value="ESN94519.1"/>
    <property type="molecule type" value="Genomic_DNA"/>
</dbReference>
<keyword evidence="7" id="KW-0084">Basement membrane</keyword>
<dbReference type="HOGENOM" id="CLU_455824_0_0_1"/>
<dbReference type="Proteomes" id="UP000015101">
    <property type="component" value="Unassembled WGS sequence"/>
</dbReference>
<evidence type="ECO:0000256" key="10">
    <source>
        <dbReference type="ARBA" id="ARBA00023180"/>
    </source>
</evidence>